<dbReference type="Proteomes" id="UP000276133">
    <property type="component" value="Unassembled WGS sequence"/>
</dbReference>
<protein>
    <submittedName>
        <fullName evidence="1">Uncharacterized protein</fullName>
    </submittedName>
</protein>
<sequence length="75" mass="8814">MIFNPLINLTLVRFGSQYSFYPLNIKLIQTNLVKLLPFSTVKNQKFNSELLSHIFNAFSELKLLIYNSNEKNNYI</sequence>
<proteinExistence type="predicted"/>
<evidence type="ECO:0000313" key="1">
    <source>
        <dbReference type="EMBL" id="RNA02598.1"/>
    </source>
</evidence>
<name>A0A3M7PV98_BRAPC</name>
<dbReference type="EMBL" id="REGN01008820">
    <property type="protein sequence ID" value="RNA02598.1"/>
    <property type="molecule type" value="Genomic_DNA"/>
</dbReference>
<comment type="caution">
    <text evidence="1">The sequence shown here is derived from an EMBL/GenBank/DDBJ whole genome shotgun (WGS) entry which is preliminary data.</text>
</comment>
<dbReference type="AlphaFoldDB" id="A0A3M7PV98"/>
<evidence type="ECO:0000313" key="2">
    <source>
        <dbReference type="Proteomes" id="UP000276133"/>
    </source>
</evidence>
<keyword evidence="2" id="KW-1185">Reference proteome</keyword>
<gene>
    <name evidence="1" type="ORF">BpHYR1_047861</name>
</gene>
<reference evidence="1 2" key="1">
    <citation type="journal article" date="2018" name="Sci. Rep.">
        <title>Genomic signatures of local adaptation to the degree of environmental predictability in rotifers.</title>
        <authorList>
            <person name="Franch-Gras L."/>
            <person name="Hahn C."/>
            <person name="Garcia-Roger E.M."/>
            <person name="Carmona M.J."/>
            <person name="Serra M."/>
            <person name="Gomez A."/>
        </authorList>
    </citation>
    <scope>NUCLEOTIDE SEQUENCE [LARGE SCALE GENOMIC DNA]</scope>
    <source>
        <strain evidence="1">HYR1</strain>
    </source>
</reference>
<accession>A0A3M7PV98</accession>
<organism evidence="1 2">
    <name type="scientific">Brachionus plicatilis</name>
    <name type="common">Marine rotifer</name>
    <name type="synonym">Brachionus muelleri</name>
    <dbReference type="NCBI Taxonomy" id="10195"/>
    <lineage>
        <taxon>Eukaryota</taxon>
        <taxon>Metazoa</taxon>
        <taxon>Spiralia</taxon>
        <taxon>Gnathifera</taxon>
        <taxon>Rotifera</taxon>
        <taxon>Eurotatoria</taxon>
        <taxon>Monogononta</taxon>
        <taxon>Pseudotrocha</taxon>
        <taxon>Ploima</taxon>
        <taxon>Brachionidae</taxon>
        <taxon>Brachionus</taxon>
    </lineage>
</organism>